<dbReference type="Proteomes" id="UP000422822">
    <property type="component" value="Chromosome"/>
</dbReference>
<evidence type="ECO:0000313" key="3">
    <source>
        <dbReference type="Proteomes" id="UP000422822"/>
    </source>
</evidence>
<feature type="compositionally biased region" description="Low complexity" evidence="1">
    <location>
        <begin position="526"/>
        <end position="541"/>
    </location>
</feature>
<sequence length="682" mass="77151">MPFNSENPFADKREVSDLLCSAINLVPEQVKILDIDCVGYTDQGQLTIFLCSKNLLPAPKNTSLFRISATIPVDIIVNSDSKQLSDAFIFEESEKKDGYVICKIYCMVNEENFFRFTKPWGVDIPAIPYQDVIKHSTIKYIHLTTKDTSHPIEYYLVDVAGLNAIFKRNSDLHKEKMQQLMAINNGLCNEICTQSSGRQVSFIRCIGNTGNDGVLRVQLQCPIDLLPIPKNNSLFIIRMKISSHAILASELLASAARLTESEKLSPYIKCDIYCIVEKRALGKFVDECHDAQEKPYFEDIIQHCSVKCVKLHTQEMHTLQITEEEIINSIGSYNAEFEYFTNDPRRLIDKLEEFEVTANNTLCKILPTLCALYKKDMVVKKARCIGNTIDPSKGLVIYPASIYPKNLLPHPQGTSLFLIRSRLLTNVVLNTPELCRVHYLDEKETLSKYLLCDIYCLVYEKDIITFKNLCEKTKHIPLVDIIHICDIKCVRVHTKGSSKFPFDEARMLQHFGKIVGNILTGEELQSPTDSGSHSSTVSESSPAISQDDDSSPCSSTSKKHRPIKSRLLQIRKQFRESSSSASVSSEDDLSTKEEVTQKRHQLLLKLEELKKEREQEEKEEIEKITKKQNEDGEGEGGAEIEKIIKEQEQDEEEGGEGIAALTTILSDQQISQSSSEEELCIL</sequence>
<evidence type="ECO:0000256" key="1">
    <source>
        <dbReference type="SAM" id="MobiDB-lite"/>
    </source>
</evidence>
<accession>A0AAE6QA86</accession>
<feature type="region of interest" description="Disordered" evidence="1">
    <location>
        <begin position="610"/>
        <end position="657"/>
    </location>
</feature>
<dbReference type="AlphaFoldDB" id="A0AAE6QA86"/>
<dbReference type="EMBL" id="CP033455">
    <property type="protein sequence ID" value="QGR03435.1"/>
    <property type="molecule type" value="Genomic_DNA"/>
</dbReference>
<name>A0AAE6QA86_EHRRU</name>
<organism evidence="2 3">
    <name type="scientific">Ehrlichia ruminantium</name>
    <name type="common">heartwater rickettsia</name>
    <name type="synonym">Cowdria ruminantium</name>
    <dbReference type="NCBI Taxonomy" id="779"/>
    <lineage>
        <taxon>Bacteria</taxon>
        <taxon>Pseudomonadati</taxon>
        <taxon>Pseudomonadota</taxon>
        <taxon>Alphaproteobacteria</taxon>
        <taxon>Rickettsiales</taxon>
        <taxon>Anaplasmataceae</taxon>
        <taxon>Ehrlichia</taxon>
    </lineage>
</organism>
<dbReference type="RefSeq" id="WP_158406614.1">
    <property type="nucleotide sequence ID" value="NZ_CP033455.1"/>
</dbReference>
<proteinExistence type="predicted"/>
<reference evidence="2 3" key="1">
    <citation type="submission" date="2018-10" db="EMBL/GenBank/DDBJ databases">
        <title>Propagation and draft genome sequences of three atypical Erhlichia ruminantium isolates.</title>
        <authorList>
            <person name="Liebenberg J."/>
            <person name="Steyn H."/>
            <person name="Josemans A."/>
            <person name="Zweygarth E."/>
        </authorList>
    </citation>
    <scope>NUCLEOTIDE SEQUENCE [LARGE SCALE GENOMIC DNA]</scope>
    <source>
        <strain evidence="2 3">Omatjenne</strain>
    </source>
</reference>
<feature type="region of interest" description="Disordered" evidence="1">
    <location>
        <begin position="523"/>
        <end position="595"/>
    </location>
</feature>
<feature type="compositionally biased region" description="Basic and acidic residues" evidence="1">
    <location>
        <begin position="610"/>
        <end position="630"/>
    </location>
</feature>
<evidence type="ECO:0000313" key="2">
    <source>
        <dbReference type="EMBL" id="QGR03435.1"/>
    </source>
</evidence>
<dbReference type="Pfam" id="PF11224">
    <property type="entry name" value="DUF3023"/>
    <property type="match status" value="3"/>
</dbReference>
<dbReference type="InterPro" id="IPR021387">
    <property type="entry name" value="DUF3023"/>
</dbReference>
<gene>
    <name evidence="2" type="ORF">EDL80_02490</name>
</gene>
<keyword evidence="3" id="KW-1185">Reference proteome</keyword>
<protein>
    <submittedName>
        <fullName evidence="2">DUF3023 domain-containing protein</fullName>
    </submittedName>
</protein>